<name>A0A8J6Y358_9BACT</name>
<evidence type="ECO:0000256" key="1">
    <source>
        <dbReference type="SAM" id="Phobius"/>
    </source>
</evidence>
<protein>
    <submittedName>
        <fullName evidence="2">Uncharacterized protein</fullName>
    </submittedName>
</protein>
<feature type="transmembrane region" description="Helical" evidence="1">
    <location>
        <begin position="20"/>
        <end position="41"/>
    </location>
</feature>
<keyword evidence="1" id="KW-0812">Transmembrane</keyword>
<dbReference type="AlphaFoldDB" id="A0A8J6Y358"/>
<keyword evidence="1" id="KW-0472">Membrane</keyword>
<evidence type="ECO:0000313" key="2">
    <source>
        <dbReference type="EMBL" id="MBD3869698.1"/>
    </source>
</evidence>
<reference evidence="2 3" key="1">
    <citation type="submission" date="2020-08" db="EMBL/GenBank/DDBJ databases">
        <title>Acidobacteriota in marine sediments use diverse sulfur dissimilation pathways.</title>
        <authorList>
            <person name="Wasmund K."/>
        </authorList>
    </citation>
    <scope>NUCLEOTIDE SEQUENCE [LARGE SCALE GENOMIC DNA]</scope>
    <source>
        <strain evidence="2">MAG AM4</strain>
    </source>
</reference>
<comment type="caution">
    <text evidence="2">The sequence shown here is derived from an EMBL/GenBank/DDBJ whole genome shotgun (WGS) entry which is preliminary data.</text>
</comment>
<keyword evidence="1" id="KW-1133">Transmembrane helix</keyword>
<sequence length="65" mass="7021">MRQLWAIVGRETGAFFKSAMAPVVLAGFLVAIGLFFANFLFGYSEMSLAALQSPRSGNFMNLAEG</sequence>
<feature type="non-terminal residue" evidence="2">
    <location>
        <position position="65"/>
    </location>
</feature>
<dbReference type="EMBL" id="JACXWD010000167">
    <property type="protein sequence ID" value="MBD3869698.1"/>
    <property type="molecule type" value="Genomic_DNA"/>
</dbReference>
<evidence type="ECO:0000313" key="3">
    <source>
        <dbReference type="Proteomes" id="UP000648239"/>
    </source>
</evidence>
<accession>A0A8J6Y358</accession>
<proteinExistence type="predicted"/>
<gene>
    <name evidence="2" type="ORF">IFK94_16385</name>
</gene>
<dbReference type="Proteomes" id="UP000648239">
    <property type="component" value="Unassembled WGS sequence"/>
</dbReference>
<organism evidence="2 3">
    <name type="scientific">Candidatus Polarisedimenticola svalbardensis</name>
    <dbReference type="NCBI Taxonomy" id="2886004"/>
    <lineage>
        <taxon>Bacteria</taxon>
        <taxon>Pseudomonadati</taxon>
        <taxon>Acidobacteriota</taxon>
        <taxon>Candidatus Polarisedimenticolia</taxon>
        <taxon>Candidatus Polarisedimenticolales</taxon>
        <taxon>Candidatus Polarisedimenticolaceae</taxon>
        <taxon>Candidatus Polarisedimenticola</taxon>
    </lineage>
</organism>